<dbReference type="InterPro" id="IPR035172">
    <property type="entry name" value="DUF5302"/>
</dbReference>
<evidence type="ECO:0000256" key="1">
    <source>
        <dbReference type="SAM" id="MobiDB-lite"/>
    </source>
</evidence>
<evidence type="ECO:0000313" key="3">
    <source>
        <dbReference type="Proteomes" id="UP001595765"/>
    </source>
</evidence>
<reference evidence="3" key="1">
    <citation type="journal article" date="2019" name="Int. J. Syst. Evol. Microbiol.">
        <title>The Global Catalogue of Microorganisms (GCM) 10K type strain sequencing project: providing services to taxonomists for standard genome sequencing and annotation.</title>
        <authorList>
            <consortium name="The Broad Institute Genomics Platform"/>
            <consortium name="The Broad Institute Genome Sequencing Center for Infectious Disease"/>
            <person name="Wu L."/>
            <person name="Ma J."/>
        </authorList>
    </citation>
    <scope>NUCLEOTIDE SEQUENCE [LARGE SCALE GENOMIC DNA]</scope>
    <source>
        <strain evidence="3">CGMCC 4.7237</strain>
    </source>
</reference>
<dbReference type="Pfam" id="PF17227">
    <property type="entry name" value="DUF5302"/>
    <property type="match status" value="1"/>
</dbReference>
<feature type="compositionally biased region" description="Basic and acidic residues" evidence="1">
    <location>
        <begin position="38"/>
        <end position="48"/>
    </location>
</feature>
<gene>
    <name evidence="2" type="ORF">ACFO3J_24795</name>
</gene>
<comment type="caution">
    <text evidence="2">The sequence shown here is derived from an EMBL/GenBank/DDBJ whole genome shotgun (WGS) entry which is preliminary data.</text>
</comment>
<proteinExistence type="predicted"/>
<sequence length="87" mass="9152">MTDPEHEATPAADAEPQDAAAADDPETAPQPPDPDEDEVKRKFREALNRKQGARQAGTGGVGPDQSKVHGAHGRAGGPREFRRKSGG</sequence>
<dbReference type="Proteomes" id="UP001595765">
    <property type="component" value="Unassembled WGS sequence"/>
</dbReference>
<keyword evidence="3" id="KW-1185">Reference proteome</keyword>
<feature type="region of interest" description="Disordered" evidence="1">
    <location>
        <begin position="1"/>
        <end position="87"/>
    </location>
</feature>
<name>A0ABV8HXS9_9ACTN</name>
<dbReference type="EMBL" id="JBHSBB010000016">
    <property type="protein sequence ID" value="MFC4034666.1"/>
    <property type="molecule type" value="Genomic_DNA"/>
</dbReference>
<protein>
    <submittedName>
        <fullName evidence="2">DUF5302 domain-containing protein</fullName>
    </submittedName>
</protein>
<accession>A0ABV8HXS9</accession>
<evidence type="ECO:0000313" key="2">
    <source>
        <dbReference type="EMBL" id="MFC4034666.1"/>
    </source>
</evidence>
<dbReference type="RefSeq" id="WP_386433270.1">
    <property type="nucleotide sequence ID" value="NZ_JBHSBB010000016.1"/>
</dbReference>
<feature type="compositionally biased region" description="Low complexity" evidence="1">
    <location>
        <begin position="9"/>
        <end position="20"/>
    </location>
</feature>
<organism evidence="2 3">
    <name type="scientific">Streptomyces polygonati</name>
    <dbReference type="NCBI Taxonomy" id="1617087"/>
    <lineage>
        <taxon>Bacteria</taxon>
        <taxon>Bacillati</taxon>
        <taxon>Actinomycetota</taxon>
        <taxon>Actinomycetes</taxon>
        <taxon>Kitasatosporales</taxon>
        <taxon>Streptomycetaceae</taxon>
        <taxon>Streptomyces</taxon>
    </lineage>
</organism>